<accession>A0A2C9KNE6</accession>
<dbReference type="VEuPathDB" id="VectorBase:BGLB021708"/>
<proteinExistence type="predicted"/>
<dbReference type="AlphaFoldDB" id="A0A2C9KNE6"/>
<reference evidence="1" key="1">
    <citation type="submission" date="2020-05" db="UniProtKB">
        <authorList>
            <consortium name="EnsemblMetazoa"/>
        </authorList>
    </citation>
    <scope>IDENTIFICATION</scope>
    <source>
        <strain evidence="1">BB02</strain>
    </source>
</reference>
<protein>
    <recommendedName>
        <fullName evidence="3">GIY-YIG domain-containing protein</fullName>
    </recommendedName>
</protein>
<gene>
    <name evidence="1" type="primary">106052598</name>
</gene>
<evidence type="ECO:0008006" key="3">
    <source>
        <dbReference type="Google" id="ProtNLM"/>
    </source>
</evidence>
<dbReference type="Proteomes" id="UP000076420">
    <property type="component" value="Unassembled WGS sequence"/>
</dbReference>
<dbReference type="EnsemblMetazoa" id="BGLB021708-RA">
    <property type="protein sequence ID" value="BGLB021708-PA"/>
    <property type="gene ID" value="BGLB021708"/>
</dbReference>
<dbReference type="KEGG" id="bgt:106052598"/>
<evidence type="ECO:0000313" key="1">
    <source>
        <dbReference type="EnsemblMetazoa" id="BGLB021708-PA"/>
    </source>
</evidence>
<name>A0A2C9KNE6_BIOGL</name>
<dbReference type="VEuPathDB" id="VectorBase:BGLAX_032529"/>
<organism evidence="1 2">
    <name type="scientific">Biomphalaria glabrata</name>
    <name type="common">Bloodfluke planorb</name>
    <name type="synonym">Freshwater snail</name>
    <dbReference type="NCBI Taxonomy" id="6526"/>
    <lineage>
        <taxon>Eukaryota</taxon>
        <taxon>Metazoa</taxon>
        <taxon>Spiralia</taxon>
        <taxon>Lophotrochozoa</taxon>
        <taxon>Mollusca</taxon>
        <taxon>Gastropoda</taxon>
        <taxon>Heterobranchia</taxon>
        <taxon>Euthyneura</taxon>
        <taxon>Panpulmonata</taxon>
        <taxon>Hygrophila</taxon>
        <taxon>Lymnaeoidea</taxon>
        <taxon>Planorbidae</taxon>
        <taxon>Biomphalaria</taxon>
    </lineage>
</organism>
<evidence type="ECO:0000313" key="2">
    <source>
        <dbReference type="Proteomes" id="UP000076420"/>
    </source>
</evidence>
<dbReference type="OrthoDB" id="6183011at2759"/>
<sequence>MEKNCYADDFEDNKYDLAENFSQLHIPKNVNQRDETLKLVGRGEFWRNKFSPFFNAEMVLYEISCLCGYIYYGETSNSLRVALGDIESKIRNKSSKKRRVEEHFGTGKCIFDNAFIKIKDYEECTDTRIQKKRYYKIEATKSLNIQTPRKRDIMPHNLKQEKLEK</sequence>